<dbReference type="Proteomes" id="UP000235145">
    <property type="component" value="Unassembled WGS sequence"/>
</dbReference>
<proteinExistence type="predicted"/>
<keyword evidence="3" id="KW-1185">Reference proteome</keyword>
<dbReference type="EMBL" id="NBSK02000004">
    <property type="protein sequence ID" value="KAJ0210345.1"/>
    <property type="molecule type" value="Genomic_DNA"/>
</dbReference>
<gene>
    <name evidence="2" type="ORF">LSAT_V11C400226440</name>
</gene>
<protein>
    <recommendedName>
        <fullName evidence="4">BED-type domain-containing protein</fullName>
    </recommendedName>
</protein>
<feature type="region of interest" description="Disordered" evidence="1">
    <location>
        <begin position="1"/>
        <end position="24"/>
    </location>
</feature>
<dbReference type="AlphaFoldDB" id="A0A9R1VT11"/>
<evidence type="ECO:0008006" key="4">
    <source>
        <dbReference type="Google" id="ProtNLM"/>
    </source>
</evidence>
<evidence type="ECO:0000313" key="3">
    <source>
        <dbReference type="Proteomes" id="UP000235145"/>
    </source>
</evidence>
<evidence type="ECO:0000256" key="1">
    <source>
        <dbReference type="SAM" id="MobiDB-lite"/>
    </source>
</evidence>
<comment type="caution">
    <text evidence="2">The sequence shown here is derived from an EMBL/GenBank/DDBJ whole genome shotgun (WGS) entry which is preliminary data.</text>
</comment>
<sequence>MVNTGKTSGQRLKHSFGHGGRDDIQVQHHDEDEDFIDLDEEQNNTGMDETKRQSEIQIEFQYATKTHCLMKSALLDWLIANTQVVQKMVCKHCNIKSTSSYARIHTQFFGLVPGKRDDIGRCPAILNDREKNPHLCEMVNAISREPKGYKPPSSEKAKTTLLDECVQYVENELTPFKDTWYSQGMSIVSDS</sequence>
<reference evidence="2 3" key="1">
    <citation type="journal article" date="2017" name="Nat. Commun.">
        <title>Genome assembly with in vitro proximity ligation data and whole-genome triplication in lettuce.</title>
        <authorList>
            <person name="Reyes-Chin-Wo S."/>
            <person name="Wang Z."/>
            <person name="Yang X."/>
            <person name="Kozik A."/>
            <person name="Arikit S."/>
            <person name="Song C."/>
            <person name="Xia L."/>
            <person name="Froenicke L."/>
            <person name="Lavelle D.O."/>
            <person name="Truco M.J."/>
            <person name="Xia R."/>
            <person name="Zhu S."/>
            <person name="Xu C."/>
            <person name="Xu H."/>
            <person name="Xu X."/>
            <person name="Cox K."/>
            <person name="Korf I."/>
            <person name="Meyers B.C."/>
            <person name="Michelmore R.W."/>
        </authorList>
    </citation>
    <scope>NUCLEOTIDE SEQUENCE [LARGE SCALE GENOMIC DNA]</scope>
    <source>
        <strain evidence="3">cv. Salinas</strain>
        <tissue evidence="2">Seedlings</tissue>
    </source>
</reference>
<accession>A0A9R1VT11</accession>
<organism evidence="2 3">
    <name type="scientific">Lactuca sativa</name>
    <name type="common">Garden lettuce</name>
    <dbReference type="NCBI Taxonomy" id="4236"/>
    <lineage>
        <taxon>Eukaryota</taxon>
        <taxon>Viridiplantae</taxon>
        <taxon>Streptophyta</taxon>
        <taxon>Embryophyta</taxon>
        <taxon>Tracheophyta</taxon>
        <taxon>Spermatophyta</taxon>
        <taxon>Magnoliopsida</taxon>
        <taxon>eudicotyledons</taxon>
        <taxon>Gunneridae</taxon>
        <taxon>Pentapetalae</taxon>
        <taxon>asterids</taxon>
        <taxon>campanulids</taxon>
        <taxon>Asterales</taxon>
        <taxon>Asteraceae</taxon>
        <taxon>Cichorioideae</taxon>
        <taxon>Cichorieae</taxon>
        <taxon>Lactucinae</taxon>
        <taxon>Lactuca</taxon>
    </lineage>
</organism>
<evidence type="ECO:0000313" key="2">
    <source>
        <dbReference type="EMBL" id="KAJ0210345.1"/>
    </source>
</evidence>
<feature type="compositionally biased region" description="Polar residues" evidence="1">
    <location>
        <begin position="1"/>
        <end position="10"/>
    </location>
</feature>
<name>A0A9R1VT11_LACSA</name>